<keyword evidence="4" id="KW-0732">Signal</keyword>
<dbReference type="Pfam" id="PF00048">
    <property type="entry name" value="IL8"/>
    <property type="match status" value="1"/>
</dbReference>
<dbReference type="PANTHER" id="PTHR12015:SF108">
    <property type="entry name" value="C-C MOTIF CHEMOKINE 20"/>
    <property type="match status" value="1"/>
</dbReference>
<evidence type="ECO:0000259" key="5">
    <source>
        <dbReference type="SMART" id="SM00199"/>
    </source>
</evidence>
<dbReference type="GO" id="GO:0005615">
    <property type="term" value="C:extracellular space"/>
    <property type="evidence" value="ECO:0007669"/>
    <property type="project" value="UniProtKB-KW"/>
</dbReference>
<dbReference type="Proteomes" id="UP000298787">
    <property type="component" value="Chromosome 12"/>
</dbReference>
<evidence type="ECO:0000256" key="3">
    <source>
        <dbReference type="ARBA" id="ARBA00023157"/>
    </source>
</evidence>
<keyword evidence="3" id="KW-1015">Disulfide bond</keyword>
<accession>A0A4U5UYP8</accession>
<evidence type="ECO:0000313" key="7">
    <source>
        <dbReference type="Proteomes" id="UP000298787"/>
    </source>
</evidence>
<evidence type="ECO:0000313" key="6">
    <source>
        <dbReference type="EMBL" id="TKS79931.1"/>
    </source>
</evidence>
<protein>
    <recommendedName>
        <fullName evidence="4">C-C motif chemokine</fullName>
    </recommendedName>
</protein>
<dbReference type="InterPro" id="IPR001811">
    <property type="entry name" value="Chemokine_IL8-like_dom"/>
</dbReference>
<dbReference type="Gene3D" id="2.40.50.40">
    <property type="match status" value="1"/>
</dbReference>
<dbReference type="InterPro" id="IPR039809">
    <property type="entry name" value="Chemokine_b/g/d"/>
</dbReference>
<evidence type="ECO:0000256" key="2">
    <source>
        <dbReference type="ARBA" id="ARBA00022514"/>
    </source>
</evidence>
<keyword evidence="2 4" id="KW-0202">Cytokine</keyword>
<feature type="domain" description="Chemokine interleukin-8-like" evidence="5">
    <location>
        <begin position="24"/>
        <end position="84"/>
    </location>
</feature>
<proteinExistence type="inferred from homology"/>
<dbReference type="GO" id="GO:0008009">
    <property type="term" value="F:chemokine activity"/>
    <property type="evidence" value="ECO:0007669"/>
    <property type="project" value="InterPro"/>
</dbReference>
<keyword evidence="4" id="KW-0964">Secreted</keyword>
<comment type="similarity">
    <text evidence="1 4">Belongs to the intercrine beta (chemokine CC) family.</text>
</comment>
<dbReference type="GO" id="GO:0006955">
    <property type="term" value="P:immune response"/>
    <property type="evidence" value="ECO:0007669"/>
    <property type="project" value="InterPro"/>
</dbReference>
<dbReference type="SUPFAM" id="SSF54117">
    <property type="entry name" value="Interleukin 8-like chemokines"/>
    <property type="match status" value="1"/>
</dbReference>
<feature type="chain" id="PRO_5020913678" description="C-C motif chemokine" evidence="4">
    <location>
        <begin position="22"/>
        <end position="92"/>
    </location>
</feature>
<comment type="subcellular location">
    <subcellularLocation>
        <location evidence="4">Secreted</location>
    </subcellularLocation>
</comment>
<keyword evidence="4" id="KW-0145">Chemotaxis</keyword>
<evidence type="ECO:0000256" key="4">
    <source>
        <dbReference type="RuleBase" id="RU361150"/>
    </source>
</evidence>
<sequence length="92" mass="10535">MAKLIVCVSITLVLLVVLCESSRPMPCCTEYYDRRIPLKVIKSYRVQDDTGYCNIRAVIFTLTNNRLVCANPDAKWVQRAMQSVPEIKQQIV</sequence>
<dbReference type="AlphaFoldDB" id="A0A4U5UYP8"/>
<evidence type="ECO:0000256" key="1">
    <source>
        <dbReference type="ARBA" id="ARBA00010868"/>
    </source>
</evidence>
<dbReference type="CDD" id="cd00169">
    <property type="entry name" value="Chemokine"/>
    <property type="match status" value="1"/>
</dbReference>
<reference evidence="6 7" key="1">
    <citation type="submission" date="2019-01" db="EMBL/GenBank/DDBJ databases">
        <title>Genome Assembly of Collichthys lucidus.</title>
        <authorList>
            <person name="Cai M."/>
            <person name="Xiao S."/>
        </authorList>
    </citation>
    <scope>NUCLEOTIDE SEQUENCE [LARGE SCALE GENOMIC DNA]</scope>
    <source>
        <strain evidence="6">JT15FE1705JMU</strain>
        <tissue evidence="6">Muscle</tissue>
    </source>
</reference>
<dbReference type="InterPro" id="IPR000827">
    <property type="entry name" value="Chemokine_CC_CS"/>
</dbReference>
<dbReference type="InterPro" id="IPR036048">
    <property type="entry name" value="Interleukin_8-like_sf"/>
</dbReference>
<dbReference type="SMART" id="SM00199">
    <property type="entry name" value="SCY"/>
    <property type="match status" value="1"/>
</dbReference>
<dbReference type="EMBL" id="CM014089">
    <property type="protein sequence ID" value="TKS79931.1"/>
    <property type="molecule type" value="Genomic_DNA"/>
</dbReference>
<dbReference type="PROSITE" id="PS00472">
    <property type="entry name" value="SMALL_CYTOKINES_CC"/>
    <property type="match status" value="1"/>
</dbReference>
<dbReference type="PANTHER" id="PTHR12015">
    <property type="entry name" value="SMALL INDUCIBLE CYTOKINE A"/>
    <property type="match status" value="1"/>
</dbReference>
<name>A0A4U5UYP8_COLLU</name>
<dbReference type="STRING" id="240159.A0A4U5UYP8"/>
<organism evidence="6 7">
    <name type="scientific">Collichthys lucidus</name>
    <name type="common">Big head croaker</name>
    <name type="synonym">Sciaena lucida</name>
    <dbReference type="NCBI Taxonomy" id="240159"/>
    <lineage>
        <taxon>Eukaryota</taxon>
        <taxon>Metazoa</taxon>
        <taxon>Chordata</taxon>
        <taxon>Craniata</taxon>
        <taxon>Vertebrata</taxon>
        <taxon>Euteleostomi</taxon>
        <taxon>Actinopterygii</taxon>
        <taxon>Neopterygii</taxon>
        <taxon>Teleostei</taxon>
        <taxon>Neoteleostei</taxon>
        <taxon>Acanthomorphata</taxon>
        <taxon>Eupercaria</taxon>
        <taxon>Sciaenidae</taxon>
        <taxon>Collichthys</taxon>
    </lineage>
</organism>
<dbReference type="PRINTS" id="PR00436">
    <property type="entry name" value="INTERLEUKIN8"/>
</dbReference>
<gene>
    <name evidence="6" type="ORF">D9C73_013838</name>
</gene>
<feature type="signal peptide" evidence="4">
    <location>
        <begin position="1"/>
        <end position="21"/>
    </location>
</feature>
<keyword evidence="7" id="KW-1185">Reference proteome</keyword>